<name>A0A6B0T640_9EURY</name>
<protein>
    <submittedName>
        <fullName evidence="1">Uncharacterized protein</fullName>
    </submittedName>
</protein>
<dbReference type="EMBL" id="WUUT01000004">
    <property type="protein sequence ID" value="MXR52387.1"/>
    <property type="molecule type" value="Genomic_DNA"/>
</dbReference>
<comment type="caution">
    <text evidence="1">The sequence shown here is derived from an EMBL/GenBank/DDBJ whole genome shotgun (WGS) entry which is preliminary data.</text>
</comment>
<organism evidence="1 2">
    <name type="scientific">Halovenus carboxidivorans</name>
    <dbReference type="NCBI Taxonomy" id="2692199"/>
    <lineage>
        <taxon>Archaea</taxon>
        <taxon>Methanobacteriati</taxon>
        <taxon>Methanobacteriota</taxon>
        <taxon>Stenosarchaea group</taxon>
        <taxon>Halobacteria</taxon>
        <taxon>Halobacteriales</taxon>
        <taxon>Haloarculaceae</taxon>
        <taxon>Halovenus</taxon>
    </lineage>
</organism>
<dbReference type="RefSeq" id="WP_159764499.1">
    <property type="nucleotide sequence ID" value="NZ_WUUT01000004.1"/>
</dbReference>
<evidence type="ECO:0000313" key="1">
    <source>
        <dbReference type="EMBL" id="MXR52387.1"/>
    </source>
</evidence>
<dbReference type="Proteomes" id="UP000466535">
    <property type="component" value="Unassembled WGS sequence"/>
</dbReference>
<proteinExistence type="predicted"/>
<gene>
    <name evidence="1" type="ORF">GRX03_12330</name>
</gene>
<accession>A0A6B0T640</accession>
<keyword evidence="2" id="KW-1185">Reference proteome</keyword>
<dbReference type="AlphaFoldDB" id="A0A6B0T640"/>
<sequence>MSGVEVKYIVNDPVHQSQLAGSIRIDIGQITITDIDFESSEKQGFIGFYIHRDLYFLLNVCLDIKKGKLDVYEETSSEIESTILKIIHEPLNRSHIRVALRQWGKTDYDDDLPSPETATGCPVLIDEYCEEVYTTVERFLEECEEKGLDTDESLLKSIRDDCNELKQLVHEGNGVLG</sequence>
<evidence type="ECO:0000313" key="2">
    <source>
        <dbReference type="Proteomes" id="UP000466535"/>
    </source>
</evidence>
<reference evidence="1 2" key="1">
    <citation type="submission" date="2019-12" db="EMBL/GenBank/DDBJ databases">
        <title>Isolation and characterization of three novel carbon monoxide-oxidizing members of Halobacteria from salione crusts and soils.</title>
        <authorList>
            <person name="Myers M.R."/>
            <person name="King G.M."/>
        </authorList>
    </citation>
    <scope>NUCLEOTIDE SEQUENCE [LARGE SCALE GENOMIC DNA]</scope>
    <source>
        <strain evidence="1 2">WSH3</strain>
    </source>
</reference>